<gene>
    <name evidence="4" type="ORF">BG845_03686</name>
</gene>
<comment type="subcellular location">
    <subcellularLocation>
        <location evidence="2">Cytoplasm</location>
    </subcellularLocation>
</comment>
<comment type="caution">
    <text evidence="4">The sequence shown here is derived from an EMBL/GenBank/DDBJ whole genome shotgun (WGS) entry which is preliminary data.</text>
</comment>
<feature type="compositionally biased region" description="Basic and acidic residues" evidence="3">
    <location>
        <begin position="326"/>
        <end position="349"/>
    </location>
</feature>
<sequence>MSGPQGLRVVALGGGHGLHATLSALRRCPAVTDITAVVTVADDGGSSGRLRRELGLLPPGDLRMALAALAADDEGGRFWSGLVQHRFGGTGALAGHAVGNLLLAALLERDGDPVRALDTLGGLLGCAGRVLPMARVPLDIEAQVELDGVDGPHLIRGQVAVASTPGRVRRVWLLPEEPPACDEAVRAVLAADVVLLGPGSWFTSVLPHLLVPGLRDALLQTTAARIVLLNLSPEPGETAGFSPEQHLEVLSGHAPDLRAHAVLADIGSVSLPERLHAAASDLLVPGGRVWLADVADARAASPRHDPDALSGALLDVFRAAVPAAPEPDRRDGTGHDLRDETRQHSRDGSQQHSPQRGRSPQWP</sequence>
<dbReference type="STRING" id="2074.BG845_03686"/>
<comment type="function">
    <text evidence="2">Required for morphogenesis under gluconeogenic growth conditions.</text>
</comment>
<dbReference type="SUPFAM" id="SSF142338">
    <property type="entry name" value="CofD-like"/>
    <property type="match status" value="1"/>
</dbReference>
<feature type="region of interest" description="Disordered" evidence="3">
    <location>
        <begin position="322"/>
        <end position="363"/>
    </location>
</feature>
<dbReference type="NCBIfam" id="TIGR01826">
    <property type="entry name" value="CofD_related"/>
    <property type="match status" value="1"/>
</dbReference>
<dbReference type="InterPro" id="IPR038136">
    <property type="entry name" value="CofD-like_dom_sf"/>
</dbReference>
<evidence type="ECO:0000256" key="3">
    <source>
        <dbReference type="SAM" id="MobiDB-lite"/>
    </source>
</evidence>
<dbReference type="GO" id="GO:0008360">
    <property type="term" value="P:regulation of cell shape"/>
    <property type="evidence" value="ECO:0007669"/>
    <property type="project" value="UniProtKB-UniRule"/>
</dbReference>
<evidence type="ECO:0000313" key="4">
    <source>
        <dbReference type="EMBL" id="OSY39116.1"/>
    </source>
</evidence>
<dbReference type="EMBL" id="MIGB01000019">
    <property type="protein sequence ID" value="OSY39116.1"/>
    <property type="molecule type" value="Genomic_DNA"/>
</dbReference>
<dbReference type="InterPro" id="IPR002882">
    <property type="entry name" value="CofD"/>
</dbReference>
<accession>A0A1Y2MVB8</accession>
<evidence type="ECO:0000313" key="5">
    <source>
        <dbReference type="Proteomes" id="UP000194360"/>
    </source>
</evidence>
<dbReference type="GO" id="GO:0005737">
    <property type="term" value="C:cytoplasm"/>
    <property type="evidence" value="ECO:0007669"/>
    <property type="project" value="UniProtKB-SubCell"/>
</dbReference>
<evidence type="ECO:0000256" key="1">
    <source>
        <dbReference type="ARBA" id="ARBA00022490"/>
    </source>
</evidence>
<dbReference type="InterPro" id="IPR010119">
    <property type="entry name" value="Gluconeogen_factor"/>
</dbReference>
<dbReference type="Gene3D" id="3.40.50.10680">
    <property type="entry name" value="CofD-like domains"/>
    <property type="match status" value="1"/>
</dbReference>
<keyword evidence="1 2" id="KW-0963">Cytoplasm</keyword>
<reference evidence="4 5" key="1">
    <citation type="submission" date="2016-09" db="EMBL/GenBank/DDBJ databases">
        <title>Pseudonocardia autotrophica DSM535, a candidate organism with high potential of specific P450 cytochromes.</title>
        <authorList>
            <person name="Grumaz C."/>
            <person name="Vainshtein Y."/>
            <person name="Kirstahler P."/>
            <person name="Sohn K."/>
        </authorList>
    </citation>
    <scope>NUCLEOTIDE SEQUENCE [LARGE SCALE GENOMIC DNA]</scope>
    <source>
        <strain evidence="4 5">DSM 535</strain>
    </source>
</reference>
<dbReference type="Pfam" id="PF01933">
    <property type="entry name" value="CofD"/>
    <property type="match status" value="1"/>
</dbReference>
<dbReference type="PANTHER" id="PTHR30135">
    <property type="entry name" value="UNCHARACTERIZED PROTEIN YVCK-RELATED"/>
    <property type="match status" value="1"/>
</dbReference>
<proteinExistence type="inferred from homology"/>
<dbReference type="AlphaFoldDB" id="A0A1Y2MVB8"/>
<organism evidence="4 5">
    <name type="scientific">Pseudonocardia autotrophica</name>
    <name type="common">Amycolata autotrophica</name>
    <name type="synonym">Nocardia autotrophica</name>
    <dbReference type="NCBI Taxonomy" id="2074"/>
    <lineage>
        <taxon>Bacteria</taxon>
        <taxon>Bacillati</taxon>
        <taxon>Actinomycetota</taxon>
        <taxon>Actinomycetes</taxon>
        <taxon>Pseudonocardiales</taxon>
        <taxon>Pseudonocardiaceae</taxon>
        <taxon>Pseudonocardia</taxon>
    </lineage>
</organism>
<evidence type="ECO:0000256" key="2">
    <source>
        <dbReference type="HAMAP-Rule" id="MF_00973"/>
    </source>
</evidence>
<dbReference type="PANTHER" id="PTHR30135:SF3">
    <property type="entry name" value="GLUCONEOGENESIS FACTOR-RELATED"/>
    <property type="match status" value="1"/>
</dbReference>
<comment type="similarity">
    <text evidence="2">Belongs to the gluconeogenesis factor family.</text>
</comment>
<protein>
    <recommendedName>
        <fullName evidence="2">Putative gluconeogenesis factor</fullName>
    </recommendedName>
</protein>
<name>A0A1Y2MVB8_PSEAH</name>
<dbReference type="CDD" id="cd07187">
    <property type="entry name" value="YvcK_like"/>
    <property type="match status" value="1"/>
</dbReference>
<feature type="compositionally biased region" description="Polar residues" evidence="3">
    <location>
        <begin position="350"/>
        <end position="363"/>
    </location>
</feature>
<dbReference type="GO" id="GO:0043743">
    <property type="term" value="F:LPPG:FO 2-phospho-L-lactate transferase activity"/>
    <property type="evidence" value="ECO:0007669"/>
    <property type="project" value="InterPro"/>
</dbReference>
<dbReference type="HAMAP" id="MF_00973">
    <property type="entry name" value="Gluconeogen_factor"/>
    <property type="match status" value="1"/>
</dbReference>
<dbReference type="Proteomes" id="UP000194360">
    <property type="component" value="Unassembled WGS sequence"/>
</dbReference>
<keyword evidence="5" id="KW-1185">Reference proteome</keyword>